<feature type="region of interest" description="Disordered" evidence="1">
    <location>
        <begin position="1"/>
        <end position="34"/>
    </location>
</feature>
<dbReference type="InterPro" id="IPR031036">
    <property type="entry name" value="Pren_cyc_PirE"/>
</dbReference>
<organism evidence="2 3">
    <name type="scientific">Microseira wollei NIES-4236</name>
    <dbReference type="NCBI Taxonomy" id="2530354"/>
    <lineage>
        <taxon>Bacteria</taxon>
        <taxon>Bacillati</taxon>
        <taxon>Cyanobacteriota</taxon>
        <taxon>Cyanophyceae</taxon>
        <taxon>Oscillatoriophycideae</taxon>
        <taxon>Aerosakkonematales</taxon>
        <taxon>Aerosakkonemataceae</taxon>
        <taxon>Microseira</taxon>
    </lineage>
</organism>
<dbReference type="Pfam" id="PF19158">
    <property type="entry name" value="DUF5840"/>
    <property type="match status" value="1"/>
</dbReference>
<dbReference type="Proteomes" id="UP001050975">
    <property type="component" value="Unassembled WGS sequence"/>
</dbReference>
<evidence type="ECO:0008006" key="4">
    <source>
        <dbReference type="Google" id="ProtNLM"/>
    </source>
</evidence>
<feature type="compositionally biased region" description="Low complexity" evidence="1">
    <location>
        <begin position="22"/>
        <end position="34"/>
    </location>
</feature>
<dbReference type="NCBIfam" id="TIGR04446">
    <property type="entry name" value="pren_cyc_PirE"/>
    <property type="match status" value="1"/>
</dbReference>
<dbReference type="AlphaFoldDB" id="A0AAV3WPQ0"/>
<name>A0AAV3WPQ0_9CYAN</name>
<gene>
    <name evidence="2" type="ORF">MiSe_89050</name>
</gene>
<sequence>MKTKKSVKPQLVAPVERTTTTSRNNAGSSSGLSASDFSWTLVWDTPFSGDDGS</sequence>
<comment type="caution">
    <text evidence="2">The sequence shown here is derived from an EMBL/GenBank/DDBJ whole genome shotgun (WGS) entry which is preliminary data.</text>
</comment>
<evidence type="ECO:0000313" key="2">
    <source>
        <dbReference type="EMBL" id="GET44079.1"/>
    </source>
</evidence>
<keyword evidence="3" id="KW-1185">Reference proteome</keyword>
<dbReference type="RefSeq" id="WP_226593568.1">
    <property type="nucleotide sequence ID" value="NZ_BLAY01000288.1"/>
</dbReference>
<protein>
    <recommendedName>
        <fullName evidence="4">Anacyclamide/piricyclamide family prenylated cyclic peptide</fullName>
    </recommendedName>
</protein>
<dbReference type="EMBL" id="BLAY01000288">
    <property type="protein sequence ID" value="GET44079.1"/>
    <property type="molecule type" value="Genomic_DNA"/>
</dbReference>
<accession>A0AAV3WPQ0</accession>
<proteinExistence type="predicted"/>
<reference evidence="2" key="1">
    <citation type="submission" date="2019-10" db="EMBL/GenBank/DDBJ databases">
        <title>Draft genome sequece of Microseira wollei NIES-4236.</title>
        <authorList>
            <person name="Yamaguchi H."/>
            <person name="Suzuki S."/>
            <person name="Kawachi M."/>
        </authorList>
    </citation>
    <scope>NUCLEOTIDE SEQUENCE</scope>
    <source>
        <strain evidence="2">NIES-4236</strain>
    </source>
</reference>
<evidence type="ECO:0000313" key="3">
    <source>
        <dbReference type="Proteomes" id="UP001050975"/>
    </source>
</evidence>
<evidence type="ECO:0000256" key="1">
    <source>
        <dbReference type="SAM" id="MobiDB-lite"/>
    </source>
</evidence>